<keyword evidence="2 4" id="KW-0807">Transducer</keyword>
<feature type="domain" description="HAMP" evidence="7">
    <location>
        <begin position="305"/>
        <end position="357"/>
    </location>
</feature>
<dbReference type="InterPro" id="IPR004089">
    <property type="entry name" value="MCPsignal_dom"/>
</dbReference>
<feature type="transmembrane region" description="Helical" evidence="5">
    <location>
        <begin position="7"/>
        <end position="28"/>
    </location>
</feature>
<feature type="transmembrane region" description="Helical" evidence="5">
    <location>
        <begin position="285"/>
        <end position="304"/>
    </location>
</feature>
<protein>
    <submittedName>
        <fullName evidence="8">Methyl-accepting chemotaxis protein</fullName>
    </submittedName>
</protein>
<dbReference type="RefSeq" id="WP_132229373.1">
    <property type="nucleotide sequence ID" value="NZ_NRRH01000051.1"/>
</dbReference>
<dbReference type="AlphaFoldDB" id="A0A4V2W9R0"/>
<evidence type="ECO:0000313" key="9">
    <source>
        <dbReference type="Proteomes" id="UP000295247"/>
    </source>
</evidence>
<accession>A0A4V2W9R0</accession>
<evidence type="ECO:0000313" key="8">
    <source>
        <dbReference type="EMBL" id="TCW36350.1"/>
    </source>
</evidence>
<evidence type="ECO:0000256" key="3">
    <source>
        <dbReference type="ARBA" id="ARBA00029447"/>
    </source>
</evidence>
<dbReference type="PROSITE" id="PS50111">
    <property type="entry name" value="CHEMOTAXIS_TRANSDUC_2"/>
    <property type="match status" value="1"/>
</dbReference>
<gene>
    <name evidence="8" type="ORF">EDC29_104138</name>
</gene>
<keyword evidence="5" id="KW-0472">Membrane</keyword>
<name>A0A4V2W9R0_MARGR</name>
<dbReference type="GO" id="GO:0007165">
    <property type="term" value="P:signal transduction"/>
    <property type="evidence" value="ECO:0007669"/>
    <property type="project" value="UniProtKB-KW"/>
</dbReference>
<dbReference type="EMBL" id="SMDC01000004">
    <property type="protein sequence ID" value="TCW36350.1"/>
    <property type="molecule type" value="Genomic_DNA"/>
</dbReference>
<dbReference type="SMART" id="SM00283">
    <property type="entry name" value="MA"/>
    <property type="match status" value="1"/>
</dbReference>
<evidence type="ECO:0000259" key="7">
    <source>
        <dbReference type="PROSITE" id="PS50885"/>
    </source>
</evidence>
<dbReference type="Gene3D" id="1.10.287.950">
    <property type="entry name" value="Methyl-accepting chemotaxis protein"/>
    <property type="match status" value="1"/>
</dbReference>
<keyword evidence="5" id="KW-0812">Transmembrane</keyword>
<dbReference type="PANTHER" id="PTHR32089:SF112">
    <property type="entry name" value="LYSOZYME-LIKE PROTEIN-RELATED"/>
    <property type="match status" value="1"/>
</dbReference>
<dbReference type="SUPFAM" id="SSF58104">
    <property type="entry name" value="Methyl-accepting chemotaxis protein (MCP) signaling domain"/>
    <property type="match status" value="1"/>
</dbReference>
<dbReference type="Pfam" id="PF14827">
    <property type="entry name" value="dCache_3"/>
    <property type="match status" value="1"/>
</dbReference>
<dbReference type="SMART" id="SM00304">
    <property type="entry name" value="HAMP"/>
    <property type="match status" value="1"/>
</dbReference>
<dbReference type="CDD" id="cd06225">
    <property type="entry name" value="HAMP"/>
    <property type="match status" value="1"/>
</dbReference>
<dbReference type="PROSITE" id="PS50885">
    <property type="entry name" value="HAMP"/>
    <property type="match status" value="1"/>
</dbReference>
<dbReference type="Pfam" id="PF00672">
    <property type="entry name" value="HAMP"/>
    <property type="match status" value="1"/>
</dbReference>
<evidence type="ECO:0000256" key="4">
    <source>
        <dbReference type="PROSITE-ProRule" id="PRU00284"/>
    </source>
</evidence>
<dbReference type="PANTHER" id="PTHR32089">
    <property type="entry name" value="METHYL-ACCEPTING CHEMOTAXIS PROTEIN MCPB"/>
    <property type="match status" value="1"/>
</dbReference>
<dbReference type="GO" id="GO:0016020">
    <property type="term" value="C:membrane"/>
    <property type="evidence" value="ECO:0007669"/>
    <property type="project" value="UniProtKB-SubCell"/>
</dbReference>
<organism evidence="8 9">
    <name type="scientific">Marichromatium gracile</name>
    <name type="common">Chromatium gracile</name>
    <dbReference type="NCBI Taxonomy" id="1048"/>
    <lineage>
        <taxon>Bacteria</taxon>
        <taxon>Pseudomonadati</taxon>
        <taxon>Pseudomonadota</taxon>
        <taxon>Gammaproteobacteria</taxon>
        <taxon>Chromatiales</taxon>
        <taxon>Chromatiaceae</taxon>
        <taxon>Marichromatium</taxon>
    </lineage>
</organism>
<dbReference type="InterPro" id="IPR029151">
    <property type="entry name" value="Sensor-like_sf"/>
</dbReference>
<evidence type="ECO:0000259" key="6">
    <source>
        <dbReference type="PROSITE" id="PS50111"/>
    </source>
</evidence>
<evidence type="ECO:0000256" key="5">
    <source>
        <dbReference type="SAM" id="Phobius"/>
    </source>
</evidence>
<comment type="similarity">
    <text evidence="3">Belongs to the methyl-accepting chemotaxis (MCP) protein family.</text>
</comment>
<dbReference type="Pfam" id="PF00015">
    <property type="entry name" value="MCPsignal"/>
    <property type="match status" value="1"/>
</dbReference>
<feature type="domain" description="Methyl-accepting transducer" evidence="6">
    <location>
        <begin position="362"/>
        <end position="598"/>
    </location>
</feature>
<reference evidence="8 9" key="1">
    <citation type="submission" date="2019-03" db="EMBL/GenBank/DDBJ databases">
        <title>Genomic Encyclopedia of Type Strains, Phase IV (KMG-IV): sequencing the most valuable type-strain genomes for metagenomic binning, comparative biology and taxonomic classification.</title>
        <authorList>
            <person name="Goeker M."/>
        </authorList>
    </citation>
    <scope>NUCLEOTIDE SEQUENCE [LARGE SCALE GENOMIC DNA]</scope>
    <source>
        <strain evidence="8 9">DSM 203</strain>
    </source>
</reference>
<dbReference type="InterPro" id="IPR003660">
    <property type="entry name" value="HAMP_dom"/>
</dbReference>
<evidence type="ECO:0000256" key="1">
    <source>
        <dbReference type="ARBA" id="ARBA00004370"/>
    </source>
</evidence>
<comment type="caution">
    <text evidence="8">The sequence shown here is derived from an EMBL/GenBank/DDBJ whole genome shotgun (WGS) entry which is preliminary data.</text>
</comment>
<comment type="subcellular location">
    <subcellularLocation>
        <location evidence="1">Membrane</location>
    </subcellularLocation>
</comment>
<keyword evidence="5" id="KW-1133">Transmembrane helix</keyword>
<evidence type="ECO:0000256" key="2">
    <source>
        <dbReference type="ARBA" id="ARBA00023224"/>
    </source>
</evidence>
<sequence>MFKYLPLWANILLGMGLAIALAVAALTYNNLHDIDRLTAQAEREQLALYADSLQAEIAAETRLAAAMSTLVANLPDIQSHFAAGDRAWLRAALEPAYRKLHADYGVVQFQFHTPPATSMLRLHMPERYGDDLSGFRHSVVDTNREREPQRGLEVGVANLGARGIVPVAWQGRHVGSVEFGMAFGADFFANFKQHHGVDAALHLARADGLRTFAGTFGAQPLLDDSRLRAALAGTPQLVHARLGTTPVAVYASAVTDYSGTPIGVIELVRDRSAALAAIAASTREAWLVAALVAGLSLVLTLLTARALERRIRRLAGGIKQIAAGDLSHEIAIDGRDELAALGHDGERMRRHLHGLVGEVEQDARAVDEAAREIAGAVEGQAATSSEMSASIAEITSTMEELSASSTQIAEYSGSVAEIAKRTYDDSLQGAESMQQLAAQMEEIRRDNQHALAEIVALGHKSKEISKVMEIIDTVADQTKLIAFNAALEASSAGEAGKRFGVVAAEIRRLADSVTDSTSEISNKVIEIQDAINRLVINSEKGSQGIAEGLEASSRSSEILRSLVEAAGETTSSAQQISLSTQQQKTASNQVVVALREIVTASADTAQSVQRIAQVAQQMTQLSTNLGQRVDRFELGAAPAADTRDPA</sequence>
<proteinExistence type="inferred from homology"/>
<dbReference type="Proteomes" id="UP000295247">
    <property type="component" value="Unassembled WGS sequence"/>
</dbReference>
<dbReference type="InterPro" id="IPR029150">
    <property type="entry name" value="dCache_3"/>
</dbReference>
<dbReference type="SUPFAM" id="SSF103190">
    <property type="entry name" value="Sensory domain-like"/>
    <property type="match status" value="1"/>
</dbReference>
<dbReference type="GO" id="GO:0006935">
    <property type="term" value="P:chemotaxis"/>
    <property type="evidence" value="ECO:0007669"/>
    <property type="project" value="UniProtKB-ARBA"/>
</dbReference>
<dbReference type="Gene3D" id="3.30.450.20">
    <property type="entry name" value="PAS domain"/>
    <property type="match status" value="1"/>
</dbReference>